<feature type="domain" description="Nudix hydrolase" evidence="1">
    <location>
        <begin position="100"/>
        <end position="278"/>
    </location>
</feature>
<dbReference type="InterPro" id="IPR015797">
    <property type="entry name" value="NUDIX_hydrolase-like_dom_sf"/>
</dbReference>
<evidence type="ECO:0000313" key="3">
    <source>
        <dbReference type="Proteomes" id="UP000245609"/>
    </source>
</evidence>
<dbReference type="STRING" id="133381.A0A2T9YIW0"/>
<evidence type="ECO:0000259" key="1">
    <source>
        <dbReference type="PROSITE" id="PS51462"/>
    </source>
</evidence>
<protein>
    <recommendedName>
        <fullName evidence="1">Nudix hydrolase domain-containing protein</fullName>
    </recommendedName>
</protein>
<dbReference type="Proteomes" id="UP000245609">
    <property type="component" value="Unassembled WGS sequence"/>
</dbReference>
<dbReference type="Pfam" id="PF00293">
    <property type="entry name" value="NUDIX"/>
    <property type="match status" value="1"/>
</dbReference>
<dbReference type="AlphaFoldDB" id="A0A2T9YIW0"/>
<dbReference type="InterPro" id="IPR045121">
    <property type="entry name" value="CoAse"/>
</dbReference>
<reference evidence="2 3" key="1">
    <citation type="journal article" date="2018" name="MBio">
        <title>Comparative Genomics Reveals the Core Gene Toolbox for the Fungus-Insect Symbiosis.</title>
        <authorList>
            <person name="Wang Y."/>
            <person name="Stata M."/>
            <person name="Wang W."/>
            <person name="Stajich J.E."/>
            <person name="White M.M."/>
            <person name="Moncalvo J.M."/>
        </authorList>
    </citation>
    <scope>NUCLEOTIDE SEQUENCE [LARGE SCALE GENOMIC DNA]</scope>
    <source>
        <strain evidence="2 3">SC-DP-2</strain>
    </source>
</reference>
<sequence length="597" mass="68566">MNPNSSPNKKSKIVPPDSEYILQLAKNLSLMPKKVPKEARRRSAVAIIFYHEVCNDLNLEYEAYKVEHARDHPFPQRAELLDQYQKFLFLKYIYNKYDFRNPDATFKSPYHKRQSRAKILFIERATVKGDRFSGQIGFPGGKQEEIDRNDKETAIRETFEEIGVDLHNTREFFHLGELDDLATSYTLGSAKPIMSISPQIFIRLGDVHGVRPENVTSEASPDYEAQLDQIDRDYRNRISDSLLISREVNTVNFVHFDSVLEYVTLPGYNIPPNPLQRLIRLFQANFTKTFPFLNPFKTPQTYRFSNSSIFNGCKFNPNLPGSKMSKVVFKPQKIISTMFHSSLKDPKLKRGPPPRLVTLLSESPGNKGLDELISLDQPISLHKTKLPHSHIPVKPKITWSEFIFGKYYYYCIPLKVAYRFPETIIEKHHPTDKNIFMSSGSDTESTISNSNSYHECSETALAKVPELGKFASTNYIFLWGLSLTMLNNTVDYALIYDPSYRYYPSPNYVGIAGHWPLLDQRRWFDVNSMLLIAQRSFLFGYGGSRFTRKPLYPLSTRDSFANYYPCLATALITGIATRSAVLYYIAKISLGCIKSLL</sequence>
<dbReference type="OrthoDB" id="77989at2759"/>
<dbReference type="PROSITE" id="PS51462">
    <property type="entry name" value="NUDIX"/>
    <property type="match status" value="1"/>
</dbReference>
<dbReference type="GO" id="GO:0010945">
    <property type="term" value="F:coenzyme A diphosphatase activity"/>
    <property type="evidence" value="ECO:0007669"/>
    <property type="project" value="InterPro"/>
</dbReference>
<proteinExistence type="predicted"/>
<dbReference type="SUPFAM" id="SSF55811">
    <property type="entry name" value="Nudix"/>
    <property type="match status" value="1"/>
</dbReference>
<dbReference type="PANTHER" id="PTHR12992">
    <property type="entry name" value="NUDIX HYDROLASE"/>
    <property type="match status" value="1"/>
</dbReference>
<dbReference type="Gene3D" id="3.90.79.10">
    <property type="entry name" value="Nucleoside Triphosphate Pyrophosphohydrolase"/>
    <property type="match status" value="1"/>
</dbReference>
<evidence type="ECO:0000313" key="2">
    <source>
        <dbReference type="EMBL" id="PVU92260.1"/>
    </source>
</evidence>
<gene>
    <name evidence="2" type="ORF">BB560_006070</name>
</gene>
<organism evidence="2 3">
    <name type="scientific">Smittium megazygosporum</name>
    <dbReference type="NCBI Taxonomy" id="133381"/>
    <lineage>
        <taxon>Eukaryota</taxon>
        <taxon>Fungi</taxon>
        <taxon>Fungi incertae sedis</taxon>
        <taxon>Zoopagomycota</taxon>
        <taxon>Kickxellomycotina</taxon>
        <taxon>Harpellomycetes</taxon>
        <taxon>Harpellales</taxon>
        <taxon>Legeriomycetaceae</taxon>
        <taxon>Smittium</taxon>
    </lineage>
</organism>
<dbReference type="PANTHER" id="PTHR12992:SF44">
    <property type="entry name" value="NUDIX HYDROLASE DOMAIN-CONTAINING PROTEIN"/>
    <property type="match status" value="1"/>
</dbReference>
<keyword evidence="3" id="KW-1185">Reference proteome</keyword>
<dbReference type="InterPro" id="IPR000086">
    <property type="entry name" value="NUDIX_hydrolase_dom"/>
</dbReference>
<accession>A0A2T9YIW0</accession>
<comment type="caution">
    <text evidence="2">The sequence shown here is derived from an EMBL/GenBank/DDBJ whole genome shotgun (WGS) entry which is preliminary data.</text>
</comment>
<name>A0A2T9YIW0_9FUNG</name>
<dbReference type="EMBL" id="MBFS01002810">
    <property type="protein sequence ID" value="PVU92260.1"/>
    <property type="molecule type" value="Genomic_DNA"/>
</dbReference>